<keyword evidence="3" id="KW-1185">Reference proteome</keyword>
<dbReference type="Pfam" id="PF13481">
    <property type="entry name" value="AAA_25"/>
    <property type="match status" value="1"/>
</dbReference>
<proteinExistence type="predicted"/>
<dbReference type="Gene3D" id="3.40.50.300">
    <property type="entry name" value="P-loop containing nucleotide triphosphate hydrolases"/>
    <property type="match status" value="1"/>
</dbReference>
<dbReference type="SUPFAM" id="SSF52540">
    <property type="entry name" value="P-loop containing nucleoside triphosphate hydrolases"/>
    <property type="match status" value="1"/>
</dbReference>
<sequence>MTDQFPCPIPPLDPKDPFPDTWPGAKPPEQQERDERRDRLSSLKIPHRAALRLEPLESIFLEDDCAKAHIIKGIFAWGETSAWIAPPGGMKSALLASAAMSIALNQPWFGRRPPGNPVGVVYFALERADLVKRRLIAHRQKLGIPESQPIPVVVHPGMLDMMNPATVPLVVEAVQRAEDYFIRLSDCNCAGLLIFDTFAKMIAAGGGDENSAKDQGKVFANLQRIKDALGNPHVALIGHTGKDEARGARGSNALYGDVDVLVTICGDTIKTATVDKANDIPDGPLFSFASEIVEFGTDDDGDPITVNIVSGDEVSEVRTSSSEPKLSTNQRVMYRLLSDAGPTGLTVEAWNELAKEQGIATKQRHYEARMALKDKGLVREYAGTWRVNG</sequence>
<keyword evidence="2" id="KW-0547">Nucleotide-binding</keyword>
<keyword evidence="2" id="KW-0378">Hydrolase</keyword>
<reference evidence="2" key="1">
    <citation type="submission" date="2022-01" db="EMBL/GenBank/DDBJ databases">
        <title>Genome sequnece data of strain Bradyrhizobium sp. nov.</title>
        <authorList>
            <person name="Zhang J."/>
        </authorList>
    </citation>
    <scope>NUCLEOTIDE SEQUENCE</scope>
    <source>
        <strain evidence="2">WYCCWR 12774</strain>
    </source>
</reference>
<organism evidence="2 3">
    <name type="scientific">Bradyrhizobium zhengyangense</name>
    <dbReference type="NCBI Taxonomy" id="2911009"/>
    <lineage>
        <taxon>Bacteria</taxon>
        <taxon>Pseudomonadati</taxon>
        <taxon>Pseudomonadota</taxon>
        <taxon>Alphaproteobacteria</taxon>
        <taxon>Hyphomicrobiales</taxon>
        <taxon>Nitrobacteraceae</taxon>
        <taxon>Bradyrhizobium</taxon>
    </lineage>
</organism>
<keyword evidence="2" id="KW-0067">ATP-binding</keyword>
<gene>
    <name evidence="2" type="ORF">L6637_02940</name>
</gene>
<feature type="compositionally biased region" description="Basic and acidic residues" evidence="1">
    <location>
        <begin position="29"/>
        <end position="41"/>
    </location>
</feature>
<evidence type="ECO:0000256" key="1">
    <source>
        <dbReference type="SAM" id="MobiDB-lite"/>
    </source>
</evidence>
<dbReference type="RefSeq" id="WP_237869102.1">
    <property type="nucleotide sequence ID" value="NZ_JAKLUA010000001.1"/>
</dbReference>
<evidence type="ECO:0000313" key="3">
    <source>
        <dbReference type="Proteomes" id="UP001139012"/>
    </source>
</evidence>
<dbReference type="GO" id="GO:0004386">
    <property type="term" value="F:helicase activity"/>
    <property type="evidence" value="ECO:0007669"/>
    <property type="project" value="UniProtKB-KW"/>
</dbReference>
<dbReference type="Proteomes" id="UP001139012">
    <property type="component" value="Unassembled WGS sequence"/>
</dbReference>
<dbReference type="InterPro" id="IPR027417">
    <property type="entry name" value="P-loop_NTPase"/>
</dbReference>
<evidence type="ECO:0000313" key="2">
    <source>
        <dbReference type="EMBL" id="MCG2665888.1"/>
    </source>
</evidence>
<comment type="caution">
    <text evidence="2">The sequence shown here is derived from an EMBL/GenBank/DDBJ whole genome shotgun (WGS) entry which is preliminary data.</text>
</comment>
<accession>A0ABS9LGB1</accession>
<keyword evidence="2" id="KW-0347">Helicase</keyword>
<protein>
    <submittedName>
        <fullName evidence="2">Helicase RepA family protein</fullName>
    </submittedName>
</protein>
<feature type="region of interest" description="Disordered" evidence="1">
    <location>
        <begin position="1"/>
        <end position="41"/>
    </location>
</feature>
<dbReference type="EMBL" id="JAKLUA010000001">
    <property type="protein sequence ID" value="MCG2665888.1"/>
    <property type="molecule type" value="Genomic_DNA"/>
</dbReference>
<name>A0ABS9LGB1_9BRAD</name>